<dbReference type="EMBL" id="CP113864">
    <property type="protein sequence ID" value="WAM31522.1"/>
    <property type="molecule type" value="Genomic_DNA"/>
</dbReference>
<evidence type="ECO:0000313" key="1">
    <source>
        <dbReference type="EMBL" id="WAM31522.1"/>
    </source>
</evidence>
<sequence>MKSYFQNRITAAIFLGIFLFNVIICQATGVLKNRLILYDFDKEKYILQKQ</sequence>
<keyword evidence="2" id="KW-1185">Reference proteome</keyword>
<dbReference type="Proteomes" id="UP001164745">
    <property type="component" value="Chromosome"/>
</dbReference>
<evidence type="ECO:0000313" key="2">
    <source>
        <dbReference type="Proteomes" id="UP001164745"/>
    </source>
</evidence>
<proteinExistence type="predicted"/>
<accession>A0ABY7BGR0</accession>
<gene>
    <name evidence="1" type="ORF">OTJ99_002411</name>
</gene>
<reference evidence="1" key="1">
    <citation type="submission" date="2022-12" db="EMBL/GenBank/DDBJ databases">
        <authorList>
            <person name="Bing R.G."/>
            <person name="Willard D.J."/>
            <person name="Manesh M.J.H."/>
            <person name="Laemthong T."/>
            <person name="Crosby J.R."/>
            <person name="Kelly R.M."/>
        </authorList>
    </citation>
    <scope>NUCLEOTIDE SEQUENCE</scope>
    <source>
        <strain evidence="1">DSM 8991</strain>
    </source>
</reference>
<organism evidence="1 2">
    <name type="scientific">Caldicellulosiruptor naganoensis</name>
    <dbReference type="NCBI Taxonomy" id="29324"/>
    <lineage>
        <taxon>Bacteria</taxon>
        <taxon>Bacillati</taxon>
        <taxon>Bacillota</taxon>
        <taxon>Bacillota incertae sedis</taxon>
        <taxon>Caldicellulosiruptorales</taxon>
        <taxon>Caldicellulosiruptoraceae</taxon>
        <taxon>Caldicellulosiruptor</taxon>
    </lineage>
</organism>
<name>A0ABY7BGR0_9FIRM</name>
<protein>
    <submittedName>
        <fullName evidence="1">Uncharacterized protein</fullName>
    </submittedName>
</protein>
<dbReference type="RefSeq" id="WP_157841370.1">
    <property type="nucleotide sequence ID" value="NZ_CP113864.1"/>
</dbReference>